<dbReference type="InterPro" id="IPR041569">
    <property type="entry name" value="AAA_lid_3"/>
</dbReference>
<dbReference type="InterPro" id="IPR039812">
    <property type="entry name" value="Vesicle-fus_ATPase"/>
</dbReference>
<dbReference type="InterPro" id="IPR003593">
    <property type="entry name" value="AAA+_ATPase"/>
</dbReference>
<evidence type="ECO:0000256" key="2">
    <source>
        <dbReference type="ARBA" id="ARBA00006914"/>
    </source>
</evidence>
<keyword evidence="4 10" id="KW-0813">Transport</keyword>
<keyword evidence="14" id="KW-1185">Reference proteome</keyword>
<keyword evidence="11" id="KW-0812">Transmembrane</keyword>
<evidence type="ECO:0000313" key="14">
    <source>
        <dbReference type="Proteomes" id="UP000770661"/>
    </source>
</evidence>
<evidence type="ECO:0000256" key="3">
    <source>
        <dbReference type="ARBA" id="ARBA00011643"/>
    </source>
</evidence>
<keyword evidence="10" id="KW-0931">ER-Golgi transport</keyword>
<dbReference type="GO" id="GO:0016887">
    <property type="term" value="F:ATP hydrolysis activity"/>
    <property type="evidence" value="ECO:0007669"/>
    <property type="project" value="InterPro"/>
</dbReference>
<feature type="transmembrane region" description="Helical" evidence="11">
    <location>
        <begin position="85"/>
        <end position="105"/>
    </location>
</feature>
<comment type="subcellular location">
    <subcellularLocation>
        <location evidence="1 10">Cytoplasm</location>
    </subcellularLocation>
</comment>
<evidence type="ECO:0000256" key="1">
    <source>
        <dbReference type="ARBA" id="ARBA00004496"/>
    </source>
</evidence>
<dbReference type="FunFam" id="3.40.50.300:FF:000187">
    <property type="entry name" value="Vesicular-fusion ATPase SEC18"/>
    <property type="match status" value="1"/>
</dbReference>
<keyword evidence="10" id="KW-0479">Metal-binding</keyword>
<name>A0A8J4YHH1_CHIOP</name>
<protein>
    <recommendedName>
        <fullName evidence="10">Vesicle-fusing ATPase</fullName>
        <ecNumber evidence="10">3.6.4.6</ecNumber>
    </recommendedName>
</protein>
<dbReference type="SUPFAM" id="SSF52540">
    <property type="entry name" value="P-loop containing nucleoside triphosphate hydrolases"/>
    <property type="match status" value="2"/>
</dbReference>
<comment type="caution">
    <text evidence="13">The sequence shown here is derived from an EMBL/GenBank/DDBJ whole genome shotgun (WGS) entry which is preliminary data.</text>
</comment>
<feature type="transmembrane region" description="Helical" evidence="11">
    <location>
        <begin position="111"/>
        <end position="132"/>
    </location>
</feature>
<keyword evidence="8 10" id="KW-0067">ATP-binding</keyword>
<dbReference type="Pfam" id="PF00004">
    <property type="entry name" value="AAA"/>
    <property type="match status" value="2"/>
</dbReference>
<dbReference type="InterPro" id="IPR027417">
    <property type="entry name" value="P-loop_NTPase"/>
</dbReference>
<evidence type="ECO:0000256" key="11">
    <source>
        <dbReference type="SAM" id="Phobius"/>
    </source>
</evidence>
<evidence type="ECO:0000256" key="8">
    <source>
        <dbReference type="ARBA" id="ARBA00022840"/>
    </source>
</evidence>
<dbReference type="PROSITE" id="PS00674">
    <property type="entry name" value="AAA"/>
    <property type="match status" value="1"/>
</dbReference>
<organism evidence="13 14">
    <name type="scientific">Chionoecetes opilio</name>
    <name type="common">Atlantic snow crab</name>
    <name type="synonym">Cancer opilio</name>
    <dbReference type="NCBI Taxonomy" id="41210"/>
    <lineage>
        <taxon>Eukaryota</taxon>
        <taxon>Metazoa</taxon>
        <taxon>Ecdysozoa</taxon>
        <taxon>Arthropoda</taxon>
        <taxon>Crustacea</taxon>
        <taxon>Multicrustacea</taxon>
        <taxon>Malacostraca</taxon>
        <taxon>Eumalacostraca</taxon>
        <taxon>Eucarida</taxon>
        <taxon>Decapoda</taxon>
        <taxon>Pleocyemata</taxon>
        <taxon>Brachyura</taxon>
        <taxon>Eubrachyura</taxon>
        <taxon>Majoidea</taxon>
        <taxon>Majidae</taxon>
        <taxon>Chionoecetes</taxon>
    </lineage>
</organism>
<keyword evidence="9 10" id="KW-0653">Protein transport</keyword>
<evidence type="ECO:0000256" key="4">
    <source>
        <dbReference type="ARBA" id="ARBA00022448"/>
    </source>
</evidence>
<dbReference type="InterPro" id="IPR054419">
    <property type="entry name" value="NSF_ATPase_lid"/>
</dbReference>
<dbReference type="FunFam" id="3.40.50.300:FF:000166">
    <property type="entry name" value="vesicle-fusing ATPase isoform X1"/>
    <property type="match status" value="1"/>
</dbReference>
<keyword evidence="11" id="KW-0472">Membrane</keyword>
<dbReference type="GO" id="GO:0006891">
    <property type="term" value="P:intra-Golgi vesicle-mediated transport"/>
    <property type="evidence" value="ECO:0007669"/>
    <property type="project" value="TreeGrafter"/>
</dbReference>
<dbReference type="EC" id="3.6.4.6" evidence="10"/>
<dbReference type="FunFam" id="1.10.8.60:FF:000026">
    <property type="entry name" value="vesicle-fusing ATPase isoform X1"/>
    <property type="match status" value="1"/>
</dbReference>
<dbReference type="EMBL" id="JACEEZ010011298">
    <property type="protein sequence ID" value="KAG0721370.1"/>
    <property type="molecule type" value="Genomic_DNA"/>
</dbReference>
<dbReference type="OrthoDB" id="9982946at2759"/>
<dbReference type="AlphaFoldDB" id="A0A8J4YHH1"/>
<dbReference type="InterPro" id="IPR009010">
    <property type="entry name" value="Asp_de-COase-like_dom_sf"/>
</dbReference>
<feature type="transmembrane region" description="Helical" evidence="11">
    <location>
        <begin position="12"/>
        <end position="33"/>
    </location>
</feature>
<dbReference type="InterPro" id="IPR029067">
    <property type="entry name" value="CDC48_domain_2-like_sf"/>
</dbReference>
<comment type="cofactor">
    <cofactor evidence="10">
        <name>Mg(2+)</name>
        <dbReference type="ChEBI" id="CHEBI:18420"/>
    </cofactor>
    <text evidence="10">Binds 1 Mg(2+) ion per subunit.</text>
</comment>
<dbReference type="GO" id="GO:0005524">
    <property type="term" value="F:ATP binding"/>
    <property type="evidence" value="ECO:0007669"/>
    <property type="project" value="UniProtKB-UniRule"/>
</dbReference>
<dbReference type="SUPFAM" id="SSF50692">
    <property type="entry name" value="ADC-like"/>
    <property type="match status" value="1"/>
</dbReference>
<keyword evidence="10" id="KW-0460">Magnesium</keyword>
<dbReference type="CDD" id="cd19504">
    <property type="entry name" value="RecA-like_NSF-SEC18_r1-like"/>
    <property type="match status" value="1"/>
</dbReference>
<dbReference type="Pfam" id="PF21964">
    <property type="entry name" value="NSF_ATPase_lid"/>
    <property type="match status" value="1"/>
</dbReference>
<feature type="transmembrane region" description="Helical" evidence="11">
    <location>
        <begin position="144"/>
        <end position="166"/>
    </location>
</feature>
<keyword evidence="7 10" id="KW-0547">Nucleotide-binding</keyword>
<dbReference type="Pfam" id="PF17862">
    <property type="entry name" value="AAA_lid_3"/>
    <property type="match status" value="1"/>
</dbReference>
<evidence type="ECO:0000313" key="13">
    <source>
        <dbReference type="EMBL" id="KAG0721370.1"/>
    </source>
</evidence>
<dbReference type="GO" id="GO:0043001">
    <property type="term" value="P:Golgi to plasma membrane protein transport"/>
    <property type="evidence" value="ECO:0007669"/>
    <property type="project" value="TreeGrafter"/>
</dbReference>
<feature type="domain" description="AAA+ ATPase" evidence="12">
    <location>
        <begin position="686"/>
        <end position="822"/>
    </location>
</feature>
<dbReference type="Gene3D" id="2.40.40.20">
    <property type="match status" value="1"/>
</dbReference>
<evidence type="ECO:0000256" key="10">
    <source>
        <dbReference type="RuleBase" id="RU367045"/>
    </source>
</evidence>
<proteinExistence type="inferred from homology"/>
<dbReference type="Gene3D" id="3.10.330.10">
    <property type="match status" value="1"/>
</dbReference>
<gene>
    <name evidence="13" type="primary">comt_0</name>
    <name evidence="13" type="ORF">GWK47_046623</name>
</gene>
<feature type="domain" description="AAA+ ATPase" evidence="12">
    <location>
        <begin position="404"/>
        <end position="551"/>
    </location>
</feature>
<evidence type="ECO:0000256" key="6">
    <source>
        <dbReference type="ARBA" id="ARBA00022737"/>
    </source>
</evidence>
<evidence type="ECO:0000256" key="5">
    <source>
        <dbReference type="ARBA" id="ARBA00022490"/>
    </source>
</evidence>
<dbReference type="GO" id="GO:0035494">
    <property type="term" value="P:SNARE complex disassembly"/>
    <property type="evidence" value="ECO:0007669"/>
    <property type="project" value="InterPro"/>
</dbReference>
<keyword evidence="10" id="KW-0378">Hydrolase</keyword>
<sequence length="897" mass="101808">MSIHCLNLFNLHLFYLHLFYLHLFYLNFFKLLFNLHLLNINLFNLHLLNINLFNLHLLNINLFYLHLFNLHLFNLHLFNLHLFNLHLFSLHLFSLHLFNLFYLHLFNLNLFYLHLFNLNLLNFHLFNFNLSYLNFFKLLFNLHLLNINLFNLHLFNLNLFYLHLIYLSHRYVKVSGGEVPLVYTVIRHPGVKPGCVGFNAIQRKHAYLSLDQEIRVEPYIPSPHRELIGTLVLETDMLQKRNTPGETFNTDHLARSVIEQFSRQCFSLGVPMVLKFQDRKALSITPKEIEGELNIELLFTFLSPPTAADPQALVSGRKSEPKKITFGILQPDSSVIFEKAATSVLILTGKAKARSSHTSLFSADWDFEKMGIGGLDEEFIHILRRAFASRVFPPEVTEQLGVNHVKGLLLFGPPGTGKTLMARQIGKMLNSREPKIINGPEILDKYVGESEANVRRLFAEAEEEEKRMGPNSGLHIIIFDEIDAICRQRGSVAGSTGVNDTVVNQLLSKIDGVEQLNNILVIGMTNRKDMIDDALLRPGRLEIQVEIGLPDEKGRFDILRIKTAKMKEHGKLDRDVDLAEVAALTKNFSGAELEGLVKASSSSALKRYIHLGNKIEVDPQAIEKIKITRDDFIYSLENDLKPAFGSSDEDLSKFIERGIINWGGTRDLVEKGLMFVKQAKSPETSSRLCILLEGAPTAGTSAMAAYLCKNSDFPFIKVINSREMVGFMESSKCLKIKKIFDDAYRSELSCIFMNDLEHLMGYSPIGPRYQSLVLDAMYSLLSASPPPGRKLLVVCTSKRRAVLEELGLLSAFTAVIRVPYIAHVEDVRLVLEESRAMTPEEIEEVVKEVGRGRVFVGVKKLLGLLDTLRVMKGVSSERRVAALINLLEDEGVLTRRL</sequence>
<dbReference type="Gene3D" id="3.40.50.300">
    <property type="entry name" value="P-loop containing nucleotide triphosphate hydrolases"/>
    <property type="match status" value="2"/>
</dbReference>
<evidence type="ECO:0000256" key="9">
    <source>
        <dbReference type="ARBA" id="ARBA00022927"/>
    </source>
</evidence>
<keyword evidence="11" id="KW-1133">Transmembrane helix</keyword>
<feature type="transmembrane region" description="Helical" evidence="11">
    <location>
        <begin position="53"/>
        <end position="73"/>
    </location>
</feature>
<dbReference type="PANTHER" id="PTHR23078:SF3">
    <property type="entry name" value="VESICLE-FUSING ATPASE"/>
    <property type="match status" value="1"/>
</dbReference>
<dbReference type="GO" id="GO:0005795">
    <property type="term" value="C:Golgi stack"/>
    <property type="evidence" value="ECO:0007669"/>
    <property type="project" value="TreeGrafter"/>
</dbReference>
<dbReference type="Gene3D" id="1.10.8.60">
    <property type="match status" value="2"/>
</dbReference>
<keyword evidence="6" id="KW-0677">Repeat</keyword>
<comment type="subunit">
    <text evidence="3">Homohexamer.</text>
</comment>
<reference evidence="13" key="1">
    <citation type="submission" date="2020-07" db="EMBL/GenBank/DDBJ databases">
        <title>The High-quality genome of the commercially important snow crab, Chionoecetes opilio.</title>
        <authorList>
            <person name="Jeong J.-H."/>
            <person name="Ryu S."/>
        </authorList>
    </citation>
    <scope>NUCLEOTIDE SEQUENCE</scope>
    <source>
        <strain evidence="13">MADBK_172401_WGS</strain>
        <tissue evidence="13">Digestive gland</tissue>
    </source>
</reference>
<accession>A0A8J4YHH1</accession>
<dbReference type="PANTHER" id="PTHR23078">
    <property type="entry name" value="VESICULAR-FUSION PROTEIN NSF"/>
    <property type="match status" value="1"/>
</dbReference>
<evidence type="ECO:0000259" key="12">
    <source>
        <dbReference type="SMART" id="SM00382"/>
    </source>
</evidence>
<comment type="similarity">
    <text evidence="2 10">Belongs to the AAA ATPase family.</text>
</comment>
<dbReference type="SUPFAM" id="SSF54585">
    <property type="entry name" value="Cdc48 domain 2-like"/>
    <property type="match status" value="1"/>
</dbReference>
<dbReference type="SMART" id="SM00382">
    <property type="entry name" value="AAA"/>
    <property type="match status" value="2"/>
</dbReference>
<dbReference type="InterPro" id="IPR003960">
    <property type="entry name" value="ATPase_AAA_CS"/>
</dbReference>
<dbReference type="InterPro" id="IPR003959">
    <property type="entry name" value="ATPase_AAA_core"/>
</dbReference>
<comment type="function">
    <text evidence="10">Required for vesicle-mediated transport. Catalyzes the fusion of transport vesicles within the Golgi cisternae. Is also required for transport from the endoplasmic reticulum to the Golgi stack. Seems to function as a fusion protein required for the delivery of cargo proteins to all compartments of the Golgi stack independent of vesicle origin.</text>
</comment>
<evidence type="ECO:0000256" key="7">
    <source>
        <dbReference type="ARBA" id="ARBA00022741"/>
    </source>
</evidence>
<comment type="catalytic activity">
    <reaction evidence="10">
        <text>ATP + H2O = ADP + phosphate + H(+)</text>
        <dbReference type="Rhea" id="RHEA:13065"/>
        <dbReference type="ChEBI" id="CHEBI:15377"/>
        <dbReference type="ChEBI" id="CHEBI:15378"/>
        <dbReference type="ChEBI" id="CHEBI:30616"/>
        <dbReference type="ChEBI" id="CHEBI:43474"/>
        <dbReference type="ChEBI" id="CHEBI:456216"/>
        <dbReference type="EC" id="3.6.4.6"/>
    </reaction>
</comment>
<keyword evidence="5 10" id="KW-0963">Cytoplasm</keyword>
<dbReference type="Proteomes" id="UP000770661">
    <property type="component" value="Unassembled WGS sequence"/>
</dbReference>
<dbReference type="GO" id="GO:0046872">
    <property type="term" value="F:metal ion binding"/>
    <property type="evidence" value="ECO:0007669"/>
    <property type="project" value="UniProtKB-UniRule"/>
</dbReference>